<dbReference type="OrthoDB" id="9801392at2"/>
<dbReference type="AlphaFoldDB" id="A0A2N3PS04"/>
<evidence type="ECO:0000313" key="1">
    <source>
        <dbReference type="EMBL" id="PKU23191.1"/>
    </source>
</evidence>
<protein>
    <submittedName>
        <fullName evidence="1">Uncharacterized protein</fullName>
    </submittedName>
</protein>
<proteinExistence type="predicted"/>
<sequence length="116" mass="13017">MSSDIDLYNKIIEECMAFLFITRDSDLQKDACDKLDSLMRDIMVSKNAAIILEDDNLANLFLGFECVCMALRFELCMWLYLKKSEPEKAWDCLVTAQTAAEAAASALTQTEDSQAA</sequence>
<dbReference type="Proteomes" id="UP000233293">
    <property type="component" value="Unassembled WGS sequence"/>
</dbReference>
<organism evidence="1 2">
    <name type="scientific">Telmatospirillum siberiense</name>
    <dbReference type="NCBI Taxonomy" id="382514"/>
    <lineage>
        <taxon>Bacteria</taxon>
        <taxon>Pseudomonadati</taxon>
        <taxon>Pseudomonadota</taxon>
        <taxon>Alphaproteobacteria</taxon>
        <taxon>Rhodospirillales</taxon>
        <taxon>Rhodospirillaceae</taxon>
        <taxon>Telmatospirillum</taxon>
    </lineage>
</organism>
<comment type="caution">
    <text evidence="1">The sequence shown here is derived from an EMBL/GenBank/DDBJ whole genome shotgun (WGS) entry which is preliminary data.</text>
</comment>
<gene>
    <name evidence="1" type="ORF">CWS72_17305</name>
</gene>
<dbReference type="RefSeq" id="WP_101251890.1">
    <property type="nucleotide sequence ID" value="NZ_PIUM01000022.1"/>
</dbReference>
<name>A0A2N3PS04_9PROT</name>
<evidence type="ECO:0000313" key="2">
    <source>
        <dbReference type="Proteomes" id="UP000233293"/>
    </source>
</evidence>
<keyword evidence="2" id="KW-1185">Reference proteome</keyword>
<accession>A0A2N3PS04</accession>
<dbReference type="EMBL" id="PIUM01000022">
    <property type="protein sequence ID" value="PKU23191.1"/>
    <property type="molecule type" value="Genomic_DNA"/>
</dbReference>
<reference evidence="2" key="1">
    <citation type="submission" date="2017-12" db="EMBL/GenBank/DDBJ databases">
        <title>Draft genome sequence of Telmatospirillum siberiense 26-4b1T, an acidotolerant peatland alphaproteobacterium potentially involved in sulfur cycling.</title>
        <authorList>
            <person name="Hausmann B."/>
            <person name="Pjevac P."/>
            <person name="Schreck K."/>
            <person name="Herbold C.W."/>
            <person name="Daims H."/>
            <person name="Wagner M."/>
            <person name="Pester M."/>
            <person name="Loy A."/>
        </authorList>
    </citation>
    <scope>NUCLEOTIDE SEQUENCE [LARGE SCALE GENOMIC DNA]</scope>
    <source>
        <strain evidence="2">26-4b1</strain>
    </source>
</reference>